<dbReference type="EMBL" id="BGOW01000036">
    <property type="protein sequence ID" value="GCB02145.1"/>
    <property type="molecule type" value="Genomic_DNA"/>
</dbReference>
<sequence length="37" mass="4247">MQSITRPIGRVRIETGYLMCARMVPKRHHPANWPGAD</sequence>
<accession>A0A401K0I5</accession>
<proteinExistence type="predicted"/>
<dbReference type="Proteomes" id="UP000286806">
    <property type="component" value="Unassembled WGS sequence"/>
</dbReference>
<keyword evidence="2" id="KW-1185">Reference proteome</keyword>
<protein>
    <submittedName>
        <fullName evidence="1">Uncharacterized protein</fullName>
    </submittedName>
</protein>
<evidence type="ECO:0000313" key="1">
    <source>
        <dbReference type="EMBL" id="GCB02145.1"/>
    </source>
</evidence>
<evidence type="ECO:0000313" key="2">
    <source>
        <dbReference type="Proteomes" id="UP000286806"/>
    </source>
</evidence>
<gene>
    <name evidence="1" type="ORF">SFMTTN_2964</name>
</gene>
<organism evidence="1 2">
    <name type="scientific">Sulfuriferula multivorans</name>
    <dbReference type="NCBI Taxonomy" id="1559896"/>
    <lineage>
        <taxon>Bacteria</taxon>
        <taxon>Pseudomonadati</taxon>
        <taxon>Pseudomonadota</taxon>
        <taxon>Betaproteobacteria</taxon>
        <taxon>Nitrosomonadales</taxon>
        <taxon>Sulfuricellaceae</taxon>
        <taxon>Sulfuriferula</taxon>
    </lineage>
</organism>
<comment type="caution">
    <text evidence="1">The sequence shown here is derived from an EMBL/GenBank/DDBJ whole genome shotgun (WGS) entry which is preliminary data.</text>
</comment>
<reference evidence="1 2" key="1">
    <citation type="journal article" date="2019" name="Front. Microbiol.">
        <title>Genomes of Neutrophilic Sulfur-Oxidizing Chemolithoautotrophs Representing 9 Proteobacterial Species From 8 Genera.</title>
        <authorList>
            <person name="Watanabe T."/>
            <person name="Kojima H."/>
            <person name="Umezawa K."/>
            <person name="Hori C."/>
            <person name="Takasuka T.E."/>
            <person name="Kato Y."/>
            <person name="Fukui M."/>
        </authorList>
    </citation>
    <scope>NUCLEOTIDE SEQUENCE [LARGE SCALE GENOMIC DNA]</scope>
    <source>
        <strain evidence="1 2">TTN</strain>
    </source>
</reference>
<dbReference type="AlphaFoldDB" id="A0A401K0I5"/>
<name>A0A401K0I5_9PROT</name>